<dbReference type="AlphaFoldDB" id="A0A3M6TTC9"/>
<comment type="caution">
    <text evidence="1">The sequence shown here is derived from an EMBL/GenBank/DDBJ whole genome shotgun (WGS) entry which is preliminary data.</text>
</comment>
<dbReference type="EMBL" id="RCHS01002978">
    <property type="protein sequence ID" value="RMX44484.1"/>
    <property type="molecule type" value="Genomic_DNA"/>
</dbReference>
<protein>
    <submittedName>
        <fullName evidence="1">Uncharacterized protein</fullName>
    </submittedName>
</protein>
<sequence length="59" mass="6674">MNPKEFTNRQTSHKKRYEGTAISKVHECKKNSSSSAQVWACSFKLNAITLIMIEGLNTD</sequence>
<reference evidence="1 2" key="1">
    <citation type="journal article" date="2018" name="Sci. Rep.">
        <title>Comparative analysis of the Pocillopora damicornis genome highlights role of immune system in coral evolution.</title>
        <authorList>
            <person name="Cunning R."/>
            <person name="Bay R.A."/>
            <person name="Gillette P."/>
            <person name="Baker A.C."/>
            <person name="Traylor-Knowles N."/>
        </authorList>
    </citation>
    <scope>NUCLEOTIDE SEQUENCE [LARGE SCALE GENOMIC DNA]</scope>
    <source>
        <strain evidence="1">RSMAS</strain>
        <tissue evidence="1">Whole animal</tissue>
    </source>
</reference>
<evidence type="ECO:0000313" key="2">
    <source>
        <dbReference type="Proteomes" id="UP000275408"/>
    </source>
</evidence>
<gene>
    <name evidence="1" type="ORF">pdam_00006077</name>
</gene>
<organism evidence="1 2">
    <name type="scientific">Pocillopora damicornis</name>
    <name type="common">Cauliflower coral</name>
    <name type="synonym">Millepora damicornis</name>
    <dbReference type="NCBI Taxonomy" id="46731"/>
    <lineage>
        <taxon>Eukaryota</taxon>
        <taxon>Metazoa</taxon>
        <taxon>Cnidaria</taxon>
        <taxon>Anthozoa</taxon>
        <taxon>Hexacorallia</taxon>
        <taxon>Scleractinia</taxon>
        <taxon>Astrocoeniina</taxon>
        <taxon>Pocilloporidae</taxon>
        <taxon>Pocillopora</taxon>
    </lineage>
</organism>
<keyword evidence="2" id="KW-1185">Reference proteome</keyword>
<proteinExistence type="predicted"/>
<dbReference type="Proteomes" id="UP000275408">
    <property type="component" value="Unassembled WGS sequence"/>
</dbReference>
<name>A0A3M6TTC9_POCDA</name>
<accession>A0A3M6TTC9</accession>
<evidence type="ECO:0000313" key="1">
    <source>
        <dbReference type="EMBL" id="RMX44484.1"/>
    </source>
</evidence>